<dbReference type="RefSeq" id="WP_161745260.1">
    <property type="nucleotide sequence ID" value="NZ_JAAAMV010000020.1"/>
</dbReference>
<dbReference type="PROSITE" id="PS51257">
    <property type="entry name" value="PROKAR_LIPOPROTEIN"/>
    <property type="match status" value="1"/>
</dbReference>
<evidence type="ECO:0000313" key="5">
    <source>
        <dbReference type="Proteomes" id="UP000665561"/>
    </source>
</evidence>
<dbReference type="InterPro" id="IPR019606">
    <property type="entry name" value="GerMN"/>
</dbReference>
<gene>
    <name evidence="4" type="ORF">GT019_21570</name>
</gene>
<feature type="domain" description="GerMN" evidence="3">
    <location>
        <begin position="134"/>
        <end position="218"/>
    </location>
</feature>
<evidence type="ECO:0000313" key="4">
    <source>
        <dbReference type="EMBL" id="NBD26469.1"/>
    </source>
</evidence>
<sequence length="230" mass="23496">MKRQMTKTVMLVSVAAALVVSLSACGAKKQPAENAGANNQNQSVSENGNGSTDASTNAGNAGNANNANNAGNAGSTGSAGNAGGAADSGNASDPATTAPEKTKASISVYYTDDQMIDLHAQKAEIEYADASEKLSATFAALQKDGDKGEGSLWKNAELLSAKQDGDAVTIDVHLPDDARLGAPGEQLAIAAITQTYFQFDGVASLDILVDGEAVESLMGHEDLEHPIKKQ</sequence>
<feature type="compositionally biased region" description="Low complexity" evidence="1">
    <location>
        <begin position="52"/>
        <end position="93"/>
    </location>
</feature>
<dbReference type="EMBL" id="JAAAMV010000020">
    <property type="protein sequence ID" value="NBD26469.1"/>
    <property type="molecule type" value="Genomic_DNA"/>
</dbReference>
<feature type="region of interest" description="Disordered" evidence="1">
    <location>
        <begin position="29"/>
        <end position="101"/>
    </location>
</feature>
<protein>
    <recommendedName>
        <fullName evidence="3">GerMN domain-containing protein</fullName>
    </recommendedName>
</protein>
<organism evidence="4 5">
    <name type="scientific">Paenibacillus glycinis</name>
    <dbReference type="NCBI Taxonomy" id="2697035"/>
    <lineage>
        <taxon>Bacteria</taxon>
        <taxon>Bacillati</taxon>
        <taxon>Bacillota</taxon>
        <taxon>Bacilli</taxon>
        <taxon>Bacillales</taxon>
        <taxon>Paenibacillaceae</taxon>
        <taxon>Paenibacillus</taxon>
    </lineage>
</organism>
<feature type="compositionally biased region" description="Polar residues" evidence="1">
    <location>
        <begin position="36"/>
        <end position="51"/>
    </location>
</feature>
<evidence type="ECO:0000259" key="3">
    <source>
        <dbReference type="SMART" id="SM00909"/>
    </source>
</evidence>
<dbReference type="Pfam" id="PF10646">
    <property type="entry name" value="Germane"/>
    <property type="match status" value="1"/>
</dbReference>
<keyword evidence="5" id="KW-1185">Reference proteome</keyword>
<dbReference type="Proteomes" id="UP000665561">
    <property type="component" value="Unassembled WGS sequence"/>
</dbReference>
<evidence type="ECO:0000256" key="1">
    <source>
        <dbReference type="SAM" id="MobiDB-lite"/>
    </source>
</evidence>
<reference evidence="4 5" key="1">
    <citation type="submission" date="2020-01" db="EMBL/GenBank/DDBJ databases">
        <title>Paenibacillus soybeanensis sp. nov. isolated from the nodules of soybean (Glycine max(L.) Merr).</title>
        <authorList>
            <person name="Wang H."/>
        </authorList>
    </citation>
    <scope>NUCLEOTIDE SEQUENCE [LARGE SCALE GENOMIC DNA]</scope>
    <source>
        <strain evidence="4 5">T1</strain>
    </source>
</reference>
<feature type="signal peptide" evidence="2">
    <location>
        <begin position="1"/>
        <end position="26"/>
    </location>
</feature>
<proteinExistence type="predicted"/>
<dbReference type="SMART" id="SM00909">
    <property type="entry name" value="Germane"/>
    <property type="match status" value="1"/>
</dbReference>
<accession>A0ABW9XUW7</accession>
<comment type="caution">
    <text evidence="4">The sequence shown here is derived from an EMBL/GenBank/DDBJ whole genome shotgun (WGS) entry which is preliminary data.</text>
</comment>
<name>A0ABW9XUW7_9BACL</name>
<keyword evidence="2" id="KW-0732">Signal</keyword>
<evidence type="ECO:0000256" key="2">
    <source>
        <dbReference type="SAM" id="SignalP"/>
    </source>
</evidence>
<feature type="chain" id="PRO_5047385949" description="GerMN domain-containing protein" evidence="2">
    <location>
        <begin position="27"/>
        <end position="230"/>
    </location>
</feature>